<dbReference type="Gene3D" id="2.60.120.1440">
    <property type="match status" value="1"/>
</dbReference>
<keyword evidence="1" id="KW-0472">Membrane</keyword>
<evidence type="ECO:0000256" key="1">
    <source>
        <dbReference type="SAM" id="Phobius"/>
    </source>
</evidence>
<dbReference type="Pfam" id="PF04773">
    <property type="entry name" value="FecR"/>
    <property type="match status" value="1"/>
</dbReference>
<dbReference type="InterPro" id="IPR006860">
    <property type="entry name" value="FecR"/>
</dbReference>
<feature type="domain" description="Protein FecR C-terminal" evidence="3">
    <location>
        <begin position="316"/>
        <end position="383"/>
    </location>
</feature>
<dbReference type="AlphaFoldDB" id="A0A1M5ELZ5"/>
<dbReference type="STRING" id="271157.SAMN05444396_101462"/>
<dbReference type="PANTHER" id="PTHR30273:SF2">
    <property type="entry name" value="PROTEIN FECR"/>
    <property type="match status" value="1"/>
</dbReference>
<dbReference type="InterPro" id="IPR012373">
    <property type="entry name" value="Ferrdict_sens_TM"/>
</dbReference>
<reference evidence="5" key="1">
    <citation type="submission" date="2016-11" db="EMBL/GenBank/DDBJ databases">
        <authorList>
            <person name="Varghese N."/>
            <person name="Submissions S."/>
        </authorList>
    </citation>
    <scope>NUCLEOTIDE SEQUENCE [LARGE SCALE GENOMIC DNA]</scope>
    <source>
        <strain evidence="5">DSM 19741</strain>
    </source>
</reference>
<keyword evidence="5" id="KW-1185">Reference proteome</keyword>
<dbReference type="RefSeq" id="WP_072987611.1">
    <property type="nucleotide sequence ID" value="NZ_FQWE01000001.1"/>
</dbReference>
<protein>
    <submittedName>
        <fullName evidence="4">FecR family protein</fullName>
    </submittedName>
</protein>
<accession>A0A1M5ELZ5</accession>
<keyword evidence="1" id="KW-1133">Transmembrane helix</keyword>
<evidence type="ECO:0000313" key="5">
    <source>
        <dbReference type="Proteomes" id="UP000184036"/>
    </source>
</evidence>
<keyword evidence="1" id="KW-0812">Transmembrane</keyword>
<name>A0A1M5ELZ5_9FLAO</name>
<dbReference type="FunFam" id="2.60.120.1440:FF:000001">
    <property type="entry name" value="Putative anti-sigma factor"/>
    <property type="match status" value="1"/>
</dbReference>
<dbReference type="Proteomes" id="UP000184036">
    <property type="component" value="Unassembled WGS sequence"/>
</dbReference>
<dbReference type="PANTHER" id="PTHR30273">
    <property type="entry name" value="PERIPLASMIC SIGNAL SENSOR AND SIGMA FACTOR ACTIVATOR FECR-RELATED"/>
    <property type="match status" value="1"/>
</dbReference>
<sequence length="389" mass="44662">MAENKVEQLIVKYITNQADLEEMDAFNKWLEGNAANQKVFKDFVKTNYAINCAMNAFDSEGPKKNIMQRIKQERNLFLKRRVKSYLKYAAVIVLGVSAFYFYQKSDVFTPKGNKVDIVNITEELITLQLDNGKVEVIDPINSKNIINRFGKIIGRQDKTKIMYSDDISDKFLTYNTIKIPYGKHFELGLSDGTVVYLNSGSSLRYPVRFLKGQSRQVFLNGEAYFDVAKDKKHPFIVGSSDMNVKVLGTKFNVTSYKEDAKTYTVLVEGSVVASSNVTENNEVILRPGNRAFFENKNLKTEPVDVRKYIAWVSGQLMFIDDSFGVITNKLERKYNVDIVNNYDELNNIMITATFKEENIEQVLKTFQTYKSFNYTIKNKVITITKPKNM</sequence>
<feature type="domain" description="FecR protein" evidence="2">
    <location>
        <begin position="177"/>
        <end position="271"/>
    </location>
</feature>
<gene>
    <name evidence="4" type="ORF">SAMN05444396_101462</name>
</gene>
<proteinExistence type="predicted"/>
<dbReference type="GO" id="GO:0016989">
    <property type="term" value="F:sigma factor antagonist activity"/>
    <property type="evidence" value="ECO:0007669"/>
    <property type="project" value="TreeGrafter"/>
</dbReference>
<dbReference type="EMBL" id="FQWE01000001">
    <property type="protein sequence ID" value="SHF80174.1"/>
    <property type="molecule type" value="Genomic_DNA"/>
</dbReference>
<dbReference type="OrthoDB" id="651134at2"/>
<organism evidence="4 5">
    <name type="scientific">Flavobacterium segetis</name>
    <dbReference type="NCBI Taxonomy" id="271157"/>
    <lineage>
        <taxon>Bacteria</taxon>
        <taxon>Pseudomonadati</taxon>
        <taxon>Bacteroidota</taxon>
        <taxon>Flavobacteriia</taxon>
        <taxon>Flavobacteriales</taxon>
        <taxon>Flavobacteriaceae</taxon>
        <taxon>Flavobacterium</taxon>
    </lineage>
</organism>
<evidence type="ECO:0000259" key="3">
    <source>
        <dbReference type="Pfam" id="PF16344"/>
    </source>
</evidence>
<evidence type="ECO:0000313" key="4">
    <source>
        <dbReference type="EMBL" id="SHF80174.1"/>
    </source>
</evidence>
<dbReference type="Pfam" id="PF16344">
    <property type="entry name" value="FecR_C"/>
    <property type="match status" value="1"/>
</dbReference>
<evidence type="ECO:0000259" key="2">
    <source>
        <dbReference type="Pfam" id="PF04773"/>
    </source>
</evidence>
<dbReference type="Gene3D" id="3.55.50.30">
    <property type="match status" value="1"/>
</dbReference>
<dbReference type="InterPro" id="IPR032508">
    <property type="entry name" value="FecR_C"/>
</dbReference>
<feature type="transmembrane region" description="Helical" evidence="1">
    <location>
        <begin position="85"/>
        <end position="102"/>
    </location>
</feature>